<reference evidence="5 6" key="1">
    <citation type="journal article" date="2020" name="bioRxiv">
        <title>Sequence and annotation of 42 cannabis genomes reveals extensive copy number variation in cannabinoid synthesis and pathogen resistance genes.</title>
        <authorList>
            <person name="Mckernan K.J."/>
            <person name="Helbert Y."/>
            <person name="Kane L.T."/>
            <person name="Ebling H."/>
            <person name="Zhang L."/>
            <person name="Liu B."/>
            <person name="Eaton Z."/>
            <person name="Mclaughlin S."/>
            <person name="Kingan S."/>
            <person name="Baybayan P."/>
            <person name="Concepcion G."/>
            <person name="Jordan M."/>
            <person name="Riva A."/>
            <person name="Barbazuk W."/>
            <person name="Harkins T."/>
        </authorList>
    </citation>
    <scope>NUCLEOTIDE SEQUENCE [LARGE SCALE GENOMIC DNA]</scope>
    <source>
        <strain evidence="6">cv. Jamaican Lion 4</strain>
        <tissue evidence="5">Leaf</tissue>
    </source>
</reference>
<sequence length="844" mass="94906">MLNMFIVLLLMMSGTSEATVDDIVNMASQLAVETEDDWEVNEEEAKEFTEKTVIGKVISKRPMNGKLFHSIFSRMWKNIGEWKVKVLETVEGLIYIRVSFDTKEDARAIMEKQPWLFNGGILLLEEWPLTDRWQDARLNRVICWEKLKGFSLKAFTLNNVRRLAQLAGDVMEIKWSNPQQAFMNGYVRVKIGFPLHKSVFVGRFVLAGGTKNWVQIKFERMPMLCFQCGCWGHEQSDCKEEPAMEDIGDGQKVLKYGYWLKDEHPTPNCIVASQQHVAEGTSEKEKRRSDDSWTEMEAAVTAQPEVGNSRGAVVVPQNQGQESLGVSGVVITEIGGKNFEERCVGTKNNGPATFVGPQECSKMIYGDKEAHGLNVQEAHGLNVKENPSNGREYTQGRQAGVEVGCGNFQNLSRKGGRDIPGEEEGEESLKKRKGGTGFVVGTDEVETGKKNKGKGILEHHLSPAITKGGFVVRSATTDENKSKNGGSHGQRKRISIKNRARCVNRQHVEMGSMSTNQTVGRETDYSVVGCSQEEHFVFGAATENGHEAHDMAIPNTEDDINIRVDSSSPGHILVEVAGKDFLPWTLTCFYGHPDAAQWKFSWELLRNIRAGVHGAWLCIGDFNEIVSLAEKVGGRTRCTAAMEDFKEVIDDCGLIDFCSVKTELTWCNEHQSNQIMERLDRGLCNEEWLRCFEGADIQVLDWWESDHRPLIVDLPVAVEHDRCGQTKRKTRFHFEEAWCDDDECKDIVLNGWQDGTFGGHSRGFKRKTLQGYRWRVGDGNSIRILEDPWLPRPVTFKIYDKPPLPEQLRVADLKLGDGTWDAEFVQNLIAIVIAIAIAIANENK</sequence>
<dbReference type="Gene3D" id="3.60.10.10">
    <property type="entry name" value="Endonuclease/exonuclease/phosphatase"/>
    <property type="match status" value="1"/>
</dbReference>
<evidence type="ECO:0000259" key="4">
    <source>
        <dbReference type="PROSITE" id="PS50158"/>
    </source>
</evidence>
<protein>
    <recommendedName>
        <fullName evidence="4">CCHC-type domain-containing protein</fullName>
    </recommendedName>
</protein>
<dbReference type="EMBL" id="JAATIQ010000824">
    <property type="protein sequence ID" value="KAF4347300.1"/>
    <property type="molecule type" value="Genomic_DNA"/>
</dbReference>
<name>A0A7J6DN93_CANSA</name>
<organism evidence="5 6">
    <name type="scientific">Cannabis sativa</name>
    <name type="common">Hemp</name>
    <name type="synonym">Marijuana</name>
    <dbReference type="NCBI Taxonomy" id="3483"/>
    <lineage>
        <taxon>Eukaryota</taxon>
        <taxon>Viridiplantae</taxon>
        <taxon>Streptophyta</taxon>
        <taxon>Embryophyta</taxon>
        <taxon>Tracheophyta</taxon>
        <taxon>Spermatophyta</taxon>
        <taxon>Magnoliopsida</taxon>
        <taxon>eudicotyledons</taxon>
        <taxon>Gunneridae</taxon>
        <taxon>Pentapetalae</taxon>
        <taxon>rosids</taxon>
        <taxon>fabids</taxon>
        <taxon>Rosales</taxon>
        <taxon>Cannabaceae</taxon>
        <taxon>Cannabis</taxon>
    </lineage>
</organism>
<keyword evidence="3" id="KW-0732">Signal</keyword>
<feature type="domain" description="CCHC-type" evidence="4">
    <location>
        <begin position="225"/>
        <end position="240"/>
    </location>
</feature>
<dbReference type="InterPro" id="IPR036691">
    <property type="entry name" value="Endo/exonu/phosph_ase_sf"/>
</dbReference>
<dbReference type="PROSITE" id="PS50158">
    <property type="entry name" value="ZF_CCHC"/>
    <property type="match status" value="1"/>
</dbReference>
<evidence type="ECO:0000256" key="2">
    <source>
        <dbReference type="SAM" id="MobiDB-lite"/>
    </source>
</evidence>
<dbReference type="Pfam" id="PF14111">
    <property type="entry name" value="DUF4283"/>
    <property type="match status" value="1"/>
</dbReference>
<evidence type="ECO:0000256" key="3">
    <source>
        <dbReference type="SAM" id="SignalP"/>
    </source>
</evidence>
<gene>
    <name evidence="5" type="ORF">G4B88_031301</name>
</gene>
<dbReference type="PANTHER" id="PTHR33710">
    <property type="entry name" value="BNAC02G09200D PROTEIN"/>
    <property type="match status" value="1"/>
</dbReference>
<dbReference type="Pfam" id="PF14392">
    <property type="entry name" value="zf-CCHC_4"/>
    <property type="match status" value="1"/>
</dbReference>
<keyword evidence="1" id="KW-0479">Metal-binding</keyword>
<dbReference type="GO" id="GO:0008270">
    <property type="term" value="F:zinc ion binding"/>
    <property type="evidence" value="ECO:0007669"/>
    <property type="project" value="UniProtKB-KW"/>
</dbReference>
<feature type="chain" id="PRO_5029878415" description="CCHC-type domain-containing protein" evidence="3">
    <location>
        <begin position="19"/>
        <end position="844"/>
    </location>
</feature>
<dbReference type="InterPro" id="IPR025836">
    <property type="entry name" value="Zn_knuckle_CX2CX4HX4C"/>
</dbReference>
<evidence type="ECO:0000313" key="5">
    <source>
        <dbReference type="EMBL" id="KAF4347300.1"/>
    </source>
</evidence>
<evidence type="ECO:0000313" key="6">
    <source>
        <dbReference type="Proteomes" id="UP000583929"/>
    </source>
</evidence>
<evidence type="ECO:0000256" key="1">
    <source>
        <dbReference type="PROSITE-ProRule" id="PRU00047"/>
    </source>
</evidence>
<dbReference type="Proteomes" id="UP000583929">
    <property type="component" value="Unassembled WGS sequence"/>
</dbReference>
<proteinExistence type="predicted"/>
<dbReference type="GO" id="GO:0003676">
    <property type="term" value="F:nucleic acid binding"/>
    <property type="evidence" value="ECO:0007669"/>
    <property type="project" value="InterPro"/>
</dbReference>
<accession>A0A7J6DN93</accession>
<dbReference type="SUPFAM" id="SSF56219">
    <property type="entry name" value="DNase I-like"/>
    <property type="match status" value="1"/>
</dbReference>
<comment type="caution">
    <text evidence="5">The sequence shown here is derived from an EMBL/GenBank/DDBJ whole genome shotgun (WGS) entry which is preliminary data.</text>
</comment>
<dbReference type="PANTHER" id="PTHR33710:SF62">
    <property type="entry name" value="DUF4283 DOMAIN PROTEIN"/>
    <property type="match status" value="1"/>
</dbReference>
<feature type="region of interest" description="Disordered" evidence="2">
    <location>
        <begin position="406"/>
        <end position="441"/>
    </location>
</feature>
<keyword evidence="1" id="KW-0862">Zinc</keyword>
<dbReference type="InterPro" id="IPR025558">
    <property type="entry name" value="DUF4283"/>
</dbReference>
<feature type="signal peptide" evidence="3">
    <location>
        <begin position="1"/>
        <end position="18"/>
    </location>
</feature>
<dbReference type="InterPro" id="IPR001878">
    <property type="entry name" value="Znf_CCHC"/>
</dbReference>
<dbReference type="AlphaFoldDB" id="A0A7J6DN93"/>
<keyword evidence="1" id="KW-0863">Zinc-finger</keyword>
<keyword evidence="6" id="KW-1185">Reference proteome</keyword>